<feature type="compositionally biased region" description="Basic and acidic residues" evidence="3">
    <location>
        <begin position="1"/>
        <end position="25"/>
    </location>
</feature>
<dbReference type="InterPro" id="IPR000989">
    <property type="entry name" value="Rep"/>
</dbReference>
<dbReference type="RefSeq" id="WP_226765282.1">
    <property type="nucleotide sequence ID" value="NZ_JAJAWG010000024.1"/>
</dbReference>
<feature type="region of interest" description="Disordered" evidence="3">
    <location>
        <begin position="1"/>
        <end position="53"/>
    </location>
</feature>
<feature type="region of interest" description="Disordered" evidence="3">
    <location>
        <begin position="468"/>
        <end position="494"/>
    </location>
</feature>
<dbReference type="EMBL" id="JAJAWG010000024">
    <property type="protein sequence ID" value="MCB5197608.1"/>
    <property type="molecule type" value="Genomic_DNA"/>
</dbReference>
<evidence type="ECO:0000313" key="5">
    <source>
        <dbReference type="Proteomes" id="UP001198034"/>
    </source>
</evidence>
<accession>A0ABS8BPE5</accession>
<protein>
    <submittedName>
        <fullName evidence="4">Protein rep</fullName>
    </submittedName>
</protein>
<sequence>MNDQEQKSTPSKEARSNHILNDHSSKGNPAVIRGGESSAKAHSDTQKGARMGAATGDTTAHIFGCRLGNTAIKRAIQQNRGFQSLPDDIKWTKPNSETGEITPFTLSVNRNNEAIAKVYKTPQQIRAERFALKSAVHELLPDTRMCRCHRWRQKDSSVKVLLDTEHTKAFLAGLQTCGSVWGCPICAAKISERRRVELEGAIKQAKALGLSVMMLTLTIPHGLGDDVSDMTDKLNEAWASIKRNRAGKAVRDAIGLVGTIRASEVTHGLRSRINNGFHPHLHILLFINSNIRPLDVQALFAPLWQSCCVKQGLPRPSDRFGCKVDDGSKAAAYASKWGLESEMTKGHHKTGSDDKGLTPFDLLRAYLYDGDEEAGRLFQVYYNAYKGRRQLVWSNGLKKLLAVADLTDEEIAAQQKEGAIQLAELTLDEWRAIYKTKSEPIILDVAEKNPDALDDVIKSIKARHEEATHKRACAASAEEADDKSHKHHQRRIQK</sequence>
<proteinExistence type="inferred from homology"/>
<keyword evidence="2" id="KW-0235">DNA replication</keyword>
<evidence type="ECO:0000313" key="4">
    <source>
        <dbReference type="EMBL" id="MCB5197608.1"/>
    </source>
</evidence>
<organism evidence="4 5">
    <name type="scientific">Deefgea salmonis</name>
    <dbReference type="NCBI Taxonomy" id="2875502"/>
    <lineage>
        <taxon>Bacteria</taxon>
        <taxon>Pseudomonadati</taxon>
        <taxon>Pseudomonadota</taxon>
        <taxon>Betaproteobacteria</taxon>
        <taxon>Neisseriales</taxon>
        <taxon>Chitinibacteraceae</taxon>
        <taxon>Deefgea</taxon>
    </lineage>
</organism>
<feature type="compositionally biased region" description="Basic residues" evidence="3">
    <location>
        <begin position="485"/>
        <end position="494"/>
    </location>
</feature>
<dbReference type="Proteomes" id="UP001198034">
    <property type="component" value="Unassembled WGS sequence"/>
</dbReference>
<evidence type="ECO:0000256" key="2">
    <source>
        <dbReference type="ARBA" id="ARBA00022705"/>
    </source>
</evidence>
<comment type="similarity">
    <text evidence="1">Belongs to the Gram-positive plasmids replication protein type 1 family.</text>
</comment>
<keyword evidence="5" id="KW-1185">Reference proteome</keyword>
<name>A0ABS8BPE5_9NEIS</name>
<evidence type="ECO:0000256" key="1">
    <source>
        <dbReference type="ARBA" id="ARBA00008909"/>
    </source>
</evidence>
<reference evidence="4 5" key="1">
    <citation type="submission" date="2021-10" db="EMBL/GenBank/DDBJ databases">
        <authorList>
            <person name="Chen M."/>
        </authorList>
    </citation>
    <scope>NUCLEOTIDE SEQUENCE [LARGE SCALE GENOMIC DNA]</scope>
    <source>
        <strain evidence="4 5">H3-26</strain>
    </source>
</reference>
<evidence type="ECO:0000256" key="3">
    <source>
        <dbReference type="SAM" id="MobiDB-lite"/>
    </source>
</evidence>
<comment type="caution">
    <text evidence="4">The sequence shown here is derived from an EMBL/GenBank/DDBJ whole genome shotgun (WGS) entry which is preliminary data.</text>
</comment>
<dbReference type="Pfam" id="PF01446">
    <property type="entry name" value="Rep_1"/>
    <property type="match status" value="1"/>
</dbReference>
<gene>
    <name evidence="4" type="ORF">LG219_15235</name>
</gene>